<feature type="region of interest" description="Disordered" evidence="4">
    <location>
        <begin position="38"/>
        <end position="80"/>
    </location>
</feature>
<proteinExistence type="predicted"/>
<feature type="compositionally biased region" description="Low complexity" evidence="4">
    <location>
        <begin position="592"/>
        <end position="605"/>
    </location>
</feature>
<dbReference type="Proteomes" id="UP000053424">
    <property type="component" value="Unassembled WGS sequence"/>
</dbReference>
<dbReference type="GO" id="GO:0035556">
    <property type="term" value="P:intracellular signal transduction"/>
    <property type="evidence" value="ECO:0007669"/>
    <property type="project" value="TreeGrafter"/>
</dbReference>
<evidence type="ECO:0000313" key="7">
    <source>
        <dbReference type="Proteomes" id="UP000053424"/>
    </source>
</evidence>
<feature type="region of interest" description="Disordered" evidence="4">
    <location>
        <begin position="706"/>
        <end position="743"/>
    </location>
</feature>
<dbReference type="PROSITE" id="PS00108">
    <property type="entry name" value="PROTEIN_KINASE_ST"/>
    <property type="match status" value="1"/>
</dbReference>
<feature type="compositionally biased region" description="Low complexity" evidence="4">
    <location>
        <begin position="496"/>
        <end position="508"/>
    </location>
</feature>
<keyword evidence="7" id="KW-1185">Reference proteome</keyword>
<evidence type="ECO:0000256" key="3">
    <source>
        <dbReference type="PROSITE-ProRule" id="PRU10141"/>
    </source>
</evidence>
<gene>
    <name evidence="6" type="ORF">M413DRAFT_9981</name>
</gene>
<feature type="region of interest" description="Disordered" evidence="4">
    <location>
        <begin position="441"/>
        <end position="558"/>
    </location>
</feature>
<feature type="compositionally biased region" description="Polar residues" evidence="4">
    <location>
        <begin position="293"/>
        <end position="304"/>
    </location>
</feature>
<feature type="compositionally biased region" description="Acidic residues" evidence="4">
    <location>
        <begin position="442"/>
        <end position="454"/>
    </location>
</feature>
<dbReference type="InterPro" id="IPR000719">
    <property type="entry name" value="Prot_kinase_dom"/>
</dbReference>
<protein>
    <recommendedName>
        <fullName evidence="5">Protein kinase domain-containing protein</fullName>
    </recommendedName>
</protein>
<keyword evidence="2 3" id="KW-0067">ATP-binding</keyword>
<dbReference type="GO" id="GO:0000226">
    <property type="term" value="P:microtubule cytoskeleton organization"/>
    <property type="evidence" value="ECO:0007669"/>
    <property type="project" value="TreeGrafter"/>
</dbReference>
<feature type="region of interest" description="Disordered" evidence="4">
    <location>
        <begin position="266"/>
        <end position="331"/>
    </location>
</feature>
<feature type="compositionally biased region" description="Low complexity" evidence="4">
    <location>
        <begin position="730"/>
        <end position="743"/>
    </location>
</feature>
<dbReference type="InterPro" id="IPR017441">
    <property type="entry name" value="Protein_kinase_ATP_BS"/>
</dbReference>
<feature type="compositionally biased region" description="Low complexity" evidence="4">
    <location>
        <begin position="459"/>
        <end position="476"/>
    </location>
</feature>
<dbReference type="InterPro" id="IPR011009">
    <property type="entry name" value="Kinase-like_dom_sf"/>
</dbReference>
<dbReference type="SMART" id="SM00220">
    <property type="entry name" value="S_TKc"/>
    <property type="match status" value="1"/>
</dbReference>
<feature type="compositionally biased region" description="Polar residues" evidence="4">
    <location>
        <begin position="711"/>
        <end position="720"/>
    </location>
</feature>
<dbReference type="SUPFAM" id="SSF56112">
    <property type="entry name" value="Protein kinase-like (PK-like)"/>
    <property type="match status" value="1"/>
</dbReference>
<evidence type="ECO:0000313" key="6">
    <source>
        <dbReference type="EMBL" id="KIM43264.1"/>
    </source>
</evidence>
<evidence type="ECO:0000259" key="5">
    <source>
        <dbReference type="PROSITE" id="PS50011"/>
    </source>
</evidence>
<dbReference type="OrthoDB" id="4062651at2759"/>
<dbReference type="PROSITE" id="PS00107">
    <property type="entry name" value="PROTEIN_KINASE_ATP"/>
    <property type="match status" value="1"/>
</dbReference>
<dbReference type="HOGENOM" id="CLU_017586_0_0_1"/>
<evidence type="ECO:0000256" key="4">
    <source>
        <dbReference type="SAM" id="MobiDB-lite"/>
    </source>
</evidence>
<dbReference type="STRING" id="686832.A0A0C3CGI0"/>
<accession>A0A0C3CGI0</accession>
<dbReference type="Gene3D" id="1.10.510.10">
    <property type="entry name" value="Transferase(Phosphotransferase) domain 1"/>
    <property type="match status" value="2"/>
</dbReference>
<feature type="domain" description="Protein kinase" evidence="5">
    <location>
        <begin position="111"/>
        <end position="436"/>
    </location>
</feature>
<feature type="compositionally biased region" description="Low complexity" evidence="4">
    <location>
        <begin position="62"/>
        <end position="80"/>
    </location>
</feature>
<reference evidence="7" key="2">
    <citation type="submission" date="2015-01" db="EMBL/GenBank/DDBJ databases">
        <title>Evolutionary Origins and Diversification of the Mycorrhizal Mutualists.</title>
        <authorList>
            <consortium name="DOE Joint Genome Institute"/>
            <consortium name="Mycorrhizal Genomics Consortium"/>
            <person name="Kohler A."/>
            <person name="Kuo A."/>
            <person name="Nagy L.G."/>
            <person name="Floudas D."/>
            <person name="Copeland A."/>
            <person name="Barry K.W."/>
            <person name="Cichocki N."/>
            <person name="Veneault-Fourrey C."/>
            <person name="LaButti K."/>
            <person name="Lindquist E.A."/>
            <person name="Lipzen A."/>
            <person name="Lundell T."/>
            <person name="Morin E."/>
            <person name="Murat C."/>
            <person name="Riley R."/>
            <person name="Ohm R."/>
            <person name="Sun H."/>
            <person name="Tunlid A."/>
            <person name="Henrissat B."/>
            <person name="Grigoriev I.V."/>
            <person name="Hibbett D.S."/>
            <person name="Martin F."/>
        </authorList>
    </citation>
    <scope>NUCLEOTIDE SEQUENCE [LARGE SCALE GENOMIC DNA]</scope>
    <source>
        <strain evidence="7">h7</strain>
    </source>
</reference>
<dbReference type="PROSITE" id="PS50011">
    <property type="entry name" value="PROTEIN_KINASE_DOM"/>
    <property type="match status" value="1"/>
</dbReference>
<evidence type="ECO:0000256" key="2">
    <source>
        <dbReference type="ARBA" id="ARBA00022840"/>
    </source>
</evidence>
<organism evidence="6 7">
    <name type="scientific">Hebeloma cylindrosporum</name>
    <dbReference type="NCBI Taxonomy" id="76867"/>
    <lineage>
        <taxon>Eukaryota</taxon>
        <taxon>Fungi</taxon>
        <taxon>Dikarya</taxon>
        <taxon>Basidiomycota</taxon>
        <taxon>Agaricomycotina</taxon>
        <taxon>Agaricomycetes</taxon>
        <taxon>Agaricomycetidae</taxon>
        <taxon>Agaricales</taxon>
        <taxon>Agaricineae</taxon>
        <taxon>Hymenogastraceae</taxon>
        <taxon>Hebeloma</taxon>
    </lineage>
</organism>
<dbReference type="InterPro" id="IPR008271">
    <property type="entry name" value="Ser/Thr_kinase_AS"/>
</dbReference>
<sequence>MFTGNSYTTDKSSFNQYLAFNAHWKDTSSPPSRQVIQALAEEEEGQESGYNGPLNQRFSEVASPQPQSLPASSSYPRHQSASPAASFLSLFSSPTPEARKPDDEGQIISGYTLGPIIGYGASSIIRRASSSAGGAIAAVKIVRRSALAKTGNGPQARKRLQHEASVWASLSHEHILPLFSVVHTSYADYFFTLYCPAGSLFDILKRDGRPALPQDDAGMMLRQVVRGIRYLHEGAKLVHRDLKLENVLVDEMGVCRICDFGMSRKIGSPDDDSDDNEEQAEHHPNYGNHSIHRTVSLTVPSSKKQAPHHQLNHTINHHSSSRHRNSTSTVEPTHLFQPGSLPYAAPELLLPPTPGALRPHPSQDIWALGVMLYTLLTGHLPYSDAFEPRLQMKILNGTYEVPHGIGRGAERILGGCLERSVANRWNIAMVDEVAWGVGWGAEGDEAAPSDEEPDHELPHSASASRSQSRSHSQAPPDIVPLSAVDWRGDERRSRPAMDAASRRSLSRAQRSHSRAPIYSDRTTSSRSMSRHSRCPSPSSATRAGFATPDAAPSSESGSYSSFFDESALALSPLSSVSSMSRGRRQKKEYHPTSRSPSPSVVPTTPIDGPLVASPTNFLEHPDDLHLDAEFSRGRSSLRPSVSDPVHHGGKHRVLAYGREMNDWVADSIPELEMAPSLSTDDDMLGHAENQVSTCSAEILPLTLSSTETSTWRQRPNSSPPTAARLHPRTDTATTTTPPMQTPTRLLEPVSAFHFVNMAIKKEGKRKRLVLPERETLSRSFELRLSPHSQTPLKMVLQAEFKKFSVEEVVDIVRLDESKIEHRYTTGMKGHRDAQG</sequence>
<evidence type="ECO:0000256" key="1">
    <source>
        <dbReference type="ARBA" id="ARBA00022741"/>
    </source>
</evidence>
<dbReference type="EMBL" id="KN831776">
    <property type="protein sequence ID" value="KIM43264.1"/>
    <property type="molecule type" value="Genomic_DNA"/>
</dbReference>
<feature type="compositionally biased region" description="Basic residues" evidence="4">
    <location>
        <begin position="305"/>
        <end position="325"/>
    </location>
</feature>
<keyword evidence="1 3" id="KW-0547">Nucleotide-binding</keyword>
<name>A0A0C3CGI0_HEBCY</name>
<dbReference type="GO" id="GO:0005524">
    <property type="term" value="F:ATP binding"/>
    <property type="evidence" value="ECO:0007669"/>
    <property type="project" value="UniProtKB-UniRule"/>
</dbReference>
<dbReference type="GO" id="GO:0005737">
    <property type="term" value="C:cytoplasm"/>
    <property type="evidence" value="ECO:0007669"/>
    <property type="project" value="TreeGrafter"/>
</dbReference>
<dbReference type="GO" id="GO:0004674">
    <property type="term" value="F:protein serine/threonine kinase activity"/>
    <property type="evidence" value="ECO:0007669"/>
    <property type="project" value="TreeGrafter"/>
</dbReference>
<dbReference type="PANTHER" id="PTHR24346:SF76">
    <property type="entry name" value="NON-SPECIFIC SERINE_THREONINE PROTEIN KINASE"/>
    <property type="match status" value="1"/>
</dbReference>
<dbReference type="AlphaFoldDB" id="A0A0C3CGI0"/>
<reference evidence="6 7" key="1">
    <citation type="submission" date="2014-04" db="EMBL/GenBank/DDBJ databases">
        <authorList>
            <consortium name="DOE Joint Genome Institute"/>
            <person name="Kuo A."/>
            <person name="Gay G."/>
            <person name="Dore J."/>
            <person name="Kohler A."/>
            <person name="Nagy L.G."/>
            <person name="Floudas D."/>
            <person name="Copeland A."/>
            <person name="Barry K.W."/>
            <person name="Cichocki N."/>
            <person name="Veneault-Fourrey C."/>
            <person name="LaButti K."/>
            <person name="Lindquist E.A."/>
            <person name="Lipzen A."/>
            <person name="Lundell T."/>
            <person name="Morin E."/>
            <person name="Murat C."/>
            <person name="Sun H."/>
            <person name="Tunlid A."/>
            <person name="Henrissat B."/>
            <person name="Grigoriev I.V."/>
            <person name="Hibbett D.S."/>
            <person name="Martin F."/>
            <person name="Nordberg H.P."/>
            <person name="Cantor M.N."/>
            <person name="Hua S.X."/>
        </authorList>
    </citation>
    <scope>NUCLEOTIDE SEQUENCE [LARGE SCALE GENOMIC DNA]</scope>
    <source>
        <strain evidence="7">h7</strain>
    </source>
</reference>
<feature type="region of interest" description="Disordered" evidence="4">
    <location>
        <begin position="575"/>
        <end position="619"/>
    </location>
</feature>
<dbReference type="Pfam" id="PF00069">
    <property type="entry name" value="Pkinase"/>
    <property type="match status" value="2"/>
</dbReference>
<feature type="binding site" evidence="3">
    <location>
        <position position="140"/>
    </location>
    <ligand>
        <name>ATP</name>
        <dbReference type="ChEBI" id="CHEBI:30616"/>
    </ligand>
</feature>
<feature type="compositionally biased region" description="Basic and acidic residues" evidence="4">
    <location>
        <begin position="486"/>
        <end position="495"/>
    </location>
</feature>
<feature type="compositionally biased region" description="Acidic residues" evidence="4">
    <location>
        <begin position="269"/>
        <end position="278"/>
    </location>
</feature>
<dbReference type="PANTHER" id="PTHR24346">
    <property type="entry name" value="MAP/MICROTUBULE AFFINITY-REGULATING KINASE"/>
    <property type="match status" value="1"/>
</dbReference>